<feature type="region of interest" description="Disordered" evidence="1">
    <location>
        <begin position="320"/>
        <end position="370"/>
    </location>
</feature>
<dbReference type="OrthoDB" id="202825at2759"/>
<gene>
    <name evidence="2" type="ORF">MICPUCDRAFT_40353</name>
</gene>
<feature type="compositionally biased region" description="Low complexity" evidence="1">
    <location>
        <begin position="335"/>
        <end position="357"/>
    </location>
</feature>
<dbReference type="GO" id="GO:0036064">
    <property type="term" value="C:ciliary basal body"/>
    <property type="evidence" value="ECO:0007669"/>
    <property type="project" value="TreeGrafter"/>
</dbReference>
<organism evidence="3">
    <name type="scientific">Micromonas pusilla (strain CCMP1545)</name>
    <name type="common">Picoplanktonic green alga</name>
    <dbReference type="NCBI Taxonomy" id="564608"/>
    <lineage>
        <taxon>Eukaryota</taxon>
        <taxon>Viridiplantae</taxon>
        <taxon>Chlorophyta</taxon>
        <taxon>Mamiellophyceae</taxon>
        <taxon>Mamiellales</taxon>
        <taxon>Mamiellaceae</taxon>
        <taxon>Micromonas</taxon>
    </lineage>
</organism>
<accession>C1MV59</accession>
<evidence type="ECO:0000313" key="2">
    <source>
        <dbReference type="EMBL" id="EEH56450.1"/>
    </source>
</evidence>
<dbReference type="GO" id="GO:0015631">
    <property type="term" value="F:tubulin binding"/>
    <property type="evidence" value="ECO:0007669"/>
    <property type="project" value="TreeGrafter"/>
</dbReference>
<protein>
    <submittedName>
        <fullName evidence="2">Predicted protein</fullName>
    </submittedName>
</protein>
<dbReference type="KEGG" id="mpp:MICPUCDRAFT_40353"/>
<dbReference type="PANTHER" id="PTHR12241">
    <property type="entry name" value="TUBULIN POLYGLUTAMYLASE"/>
    <property type="match status" value="1"/>
</dbReference>
<dbReference type="GeneID" id="9685050"/>
<dbReference type="GO" id="GO:0000226">
    <property type="term" value="P:microtubule cytoskeleton organization"/>
    <property type="evidence" value="ECO:0007669"/>
    <property type="project" value="TreeGrafter"/>
</dbReference>
<keyword evidence="3" id="KW-1185">Reference proteome</keyword>
<proteinExistence type="predicted"/>
<sequence>MPLARARASASSADASKKRYGYDVKALASLVAAAAPGVTRVAPDVSTVDHAARLRKRYSDAEVGIPKTCTRIAWDDGASSSSSSSSSSSDDGDGEPSTPTTRKTRAAARGGFARVSLSAKRGALTSLGALARAAHLNGWKLVTHGDDSACQLYWCCRARDLAELTEYMTSAHEQRVAKRAAIWKRALTRAAGMGNGRSNATGAFYTLVPDPTRPCPRRLRLRVAKFPGMNQICDKVRFARLMNQAAKLFPDAFEFWPTTVILPDDVAHVGEAMGGEPAGRRREILLQAAAAARARAAGGDGDDGEVGGVRGITAGLAPLHVGGGGGNGSETRATPAASIPSASGVVSSSAAVAAAARPPGPPPTQVRSVHWSPYDRVGVVNADP</sequence>
<reference evidence="2 3" key="1">
    <citation type="journal article" date="2009" name="Science">
        <title>Green evolution and dynamic adaptations revealed by genomes of the marine picoeukaryotes Micromonas.</title>
        <authorList>
            <person name="Worden A.Z."/>
            <person name="Lee J.H."/>
            <person name="Mock T."/>
            <person name="Rouze P."/>
            <person name="Simmons M.P."/>
            <person name="Aerts A.L."/>
            <person name="Allen A.E."/>
            <person name="Cuvelier M.L."/>
            <person name="Derelle E."/>
            <person name="Everett M.V."/>
            <person name="Foulon E."/>
            <person name="Grimwood J."/>
            <person name="Gundlach H."/>
            <person name="Henrissat B."/>
            <person name="Napoli C."/>
            <person name="McDonald S.M."/>
            <person name="Parker M.S."/>
            <person name="Rombauts S."/>
            <person name="Salamov A."/>
            <person name="Von Dassow P."/>
            <person name="Badger J.H."/>
            <person name="Coutinho P.M."/>
            <person name="Demir E."/>
            <person name="Dubchak I."/>
            <person name="Gentemann C."/>
            <person name="Eikrem W."/>
            <person name="Gready J.E."/>
            <person name="John U."/>
            <person name="Lanier W."/>
            <person name="Lindquist E.A."/>
            <person name="Lucas S."/>
            <person name="Mayer K.F."/>
            <person name="Moreau H."/>
            <person name="Not F."/>
            <person name="Otillar R."/>
            <person name="Panaud O."/>
            <person name="Pangilinan J."/>
            <person name="Paulsen I."/>
            <person name="Piegu B."/>
            <person name="Poliakov A."/>
            <person name="Robbens S."/>
            <person name="Schmutz J."/>
            <person name="Toulza E."/>
            <person name="Wyss T."/>
            <person name="Zelensky A."/>
            <person name="Zhou K."/>
            <person name="Armbrust E.V."/>
            <person name="Bhattacharya D."/>
            <person name="Goodenough U.W."/>
            <person name="Van de Peer Y."/>
            <person name="Grigoriev I.V."/>
        </authorList>
    </citation>
    <scope>NUCLEOTIDE SEQUENCE [LARGE SCALE GENOMIC DNA]</scope>
    <source>
        <strain evidence="2 3">CCMP1545</strain>
    </source>
</reference>
<dbReference type="GO" id="GO:0070740">
    <property type="term" value="F:tubulin-glutamic acid ligase activity"/>
    <property type="evidence" value="ECO:0007669"/>
    <property type="project" value="TreeGrafter"/>
</dbReference>
<evidence type="ECO:0000256" key="1">
    <source>
        <dbReference type="SAM" id="MobiDB-lite"/>
    </source>
</evidence>
<dbReference type="RefSeq" id="XP_003059318.1">
    <property type="nucleotide sequence ID" value="XM_003059272.1"/>
</dbReference>
<feature type="region of interest" description="Disordered" evidence="1">
    <location>
        <begin position="76"/>
        <end position="109"/>
    </location>
</feature>
<evidence type="ECO:0000313" key="3">
    <source>
        <dbReference type="Proteomes" id="UP000001876"/>
    </source>
</evidence>
<feature type="compositionally biased region" description="Low complexity" evidence="1">
    <location>
        <begin position="76"/>
        <end position="89"/>
    </location>
</feature>
<dbReference type="AlphaFoldDB" id="C1MV59"/>
<dbReference type="Proteomes" id="UP000001876">
    <property type="component" value="Unassembled WGS sequence"/>
</dbReference>
<name>C1MV59_MICPC</name>
<dbReference type="EMBL" id="GG663740">
    <property type="protein sequence ID" value="EEH56450.1"/>
    <property type="molecule type" value="Genomic_DNA"/>
</dbReference>